<organism evidence="1">
    <name type="scientific">uncultured Caudovirales phage</name>
    <dbReference type="NCBI Taxonomy" id="2100421"/>
    <lineage>
        <taxon>Viruses</taxon>
        <taxon>Duplodnaviria</taxon>
        <taxon>Heunggongvirae</taxon>
        <taxon>Uroviricota</taxon>
        <taxon>Caudoviricetes</taxon>
        <taxon>Peduoviridae</taxon>
        <taxon>Maltschvirus</taxon>
        <taxon>Maltschvirus maltsch</taxon>
    </lineage>
</organism>
<gene>
    <name evidence="1" type="ORF">UFOVP636_31</name>
</gene>
<protein>
    <submittedName>
        <fullName evidence="1">Uncharacterized protein</fullName>
    </submittedName>
</protein>
<sequence>MATFHSKFHQALAQHFRSVVAFARYIDCSLPTATHYLKHPEQMRMDVFSRIQTKTGIESSELYQLICESEKQNEKQKEEPLNQKRK</sequence>
<evidence type="ECO:0000313" key="1">
    <source>
        <dbReference type="EMBL" id="CAB4153838.1"/>
    </source>
</evidence>
<name>A0A6J5N4U5_9CAUD</name>
<reference evidence="1" key="1">
    <citation type="submission" date="2020-04" db="EMBL/GenBank/DDBJ databases">
        <authorList>
            <person name="Chiriac C."/>
            <person name="Salcher M."/>
            <person name="Ghai R."/>
            <person name="Kavagutti S V."/>
        </authorList>
    </citation>
    <scope>NUCLEOTIDE SEQUENCE</scope>
</reference>
<dbReference type="EMBL" id="LR796597">
    <property type="protein sequence ID" value="CAB4153838.1"/>
    <property type="molecule type" value="Genomic_DNA"/>
</dbReference>
<accession>A0A6J5N4U5</accession>
<proteinExistence type="predicted"/>